<feature type="domain" description="HTH tetR-type" evidence="3">
    <location>
        <begin position="21"/>
        <end position="81"/>
    </location>
</feature>
<dbReference type="InterPro" id="IPR009057">
    <property type="entry name" value="Homeodomain-like_sf"/>
</dbReference>
<dbReference type="GO" id="GO:0003700">
    <property type="term" value="F:DNA-binding transcription factor activity"/>
    <property type="evidence" value="ECO:0007669"/>
    <property type="project" value="TreeGrafter"/>
</dbReference>
<evidence type="ECO:0000256" key="2">
    <source>
        <dbReference type="PROSITE-ProRule" id="PRU00335"/>
    </source>
</evidence>
<dbReference type="InterPro" id="IPR001647">
    <property type="entry name" value="HTH_TetR"/>
</dbReference>
<dbReference type="PANTHER" id="PTHR30055:SF226">
    <property type="entry name" value="HTH-TYPE TRANSCRIPTIONAL REGULATOR PKSA"/>
    <property type="match status" value="1"/>
</dbReference>
<organism evidence="4 5">
    <name type="scientific">Gordonia westfalica</name>
    <dbReference type="NCBI Taxonomy" id="158898"/>
    <lineage>
        <taxon>Bacteria</taxon>
        <taxon>Bacillati</taxon>
        <taxon>Actinomycetota</taxon>
        <taxon>Actinomycetes</taxon>
        <taxon>Mycobacteriales</taxon>
        <taxon>Gordoniaceae</taxon>
        <taxon>Gordonia</taxon>
    </lineage>
</organism>
<evidence type="ECO:0000313" key="4">
    <source>
        <dbReference type="EMBL" id="SDU68897.1"/>
    </source>
</evidence>
<keyword evidence="1 2" id="KW-0238">DNA-binding</keyword>
<proteinExistence type="predicted"/>
<dbReference type="OrthoDB" id="4726108at2"/>
<sequence length="214" mass="24266">MTLESPTCKSLRVSDKESKSVRTRTRILDAAARVLSTKGYAGTRLSDVAKAADLRAPAIYYYFDSRETLIEEVMWSGVADMRHRLEDALDEISPDLTSMDRIMLAVDVHLRHELEVSDYTTASIRNAGQIPERIRTRQIEEEKQYGEIWRRLVQAAADDGEIRTDLDLFIARMMVLGALNWAAEWWTPRRGSIDEVVATAQAAIRQGLAPRGRE</sequence>
<evidence type="ECO:0000313" key="5">
    <source>
        <dbReference type="Proteomes" id="UP000183180"/>
    </source>
</evidence>
<protein>
    <submittedName>
        <fullName evidence="4">DNA-binding transcriptional regulator, AcrR family</fullName>
    </submittedName>
</protein>
<dbReference type="Gene3D" id="1.10.10.60">
    <property type="entry name" value="Homeodomain-like"/>
    <property type="match status" value="1"/>
</dbReference>
<gene>
    <name evidence="4" type="ORF">SAMN04488548_1343335</name>
</gene>
<dbReference type="STRING" id="158898.SAMN04488548_1343335"/>
<dbReference type="RefSeq" id="WP_074851999.1">
    <property type="nucleotide sequence ID" value="NZ_FNLM01000034.1"/>
</dbReference>
<name>A0A1H2KJL3_9ACTN</name>
<dbReference type="InterPro" id="IPR041490">
    <property type="entry name" value="KstR2_TetR_C"/>
</dbReference>
<dbReference type="InterPro" id="IPR036271">
    <property type="entry name" value="Tet_transcr_reg_TetR-rel_C_sf"/>
</dbReference>
<dbReference type="EMBL" id="FNLM01000034">
    <property type="protein sequence ID" value="SDU68897.1"/>
    <property type="molecule type" value="Genomic_DNA"/>
</dbReference>
<dbReference type="PROSITE" id="PS50977">
    <property type="entry name" value="HTH_TETR_2"/>
    <property type="match status" value="1"/>
</dbReference>
<evidence type="ECO:0000256" key="1">
    <source>
        <dbReference type="ARBA" id="ARBA00023125"/>
    </source>
</evidence>
<dbReference type="GO" id="GO:0000976">
    <property type="term" value="F:transcription cis-regulatory region binding"/>
    <property type="evidence" value="ECO:0007669"/>
    <property type="project" value="TreeGrafter"/>
</dbReference>
<accession>A0A1H2KJL3</accession>
<dbReference type="PRINTS" id="PR00455">
    <property type="entry name" value="HTHTETR"/>
</dbReference>
<feature type="DNA-binding region" description="H-T-H motif" evidence="2">
    <location>
        <begin position="44"/>
        <end position="63"/>
    </location>
</feature>
<dbReference type="Pfam" id="PF17932">
    <property type="entry name" value="TetR_C_24"/>
    <property type="match status" value="1"/>
</dbReference>
<dbReference type="Gene3D" id="1.10.357.10">
    <property type="entry name" value="Tetracycline Repressor, domain 2"/>
    <property type="match status" value="1"/>
</dbReference>
<dbReference type="SUPFAM" id="SSF46689">
    <property type="entry name" value="Homeodomain-like"/>
    <property type="match status" value="1"/>
</dbReference>
<dbReference type="Proteomes" id="UP000183180">
    <property type="component" value="Unassembled WGS sequence"/>
</dbReference>
<dbReference type="Pfam" id="PF00440">
    <property type="entry name" value="TetR_N"/>
    <property type="match status" value="1"/>
</dbReference>
<dbReference type="SUPFAM" id="SSF48498">
    <property type="entry name" value="Tetracyclin repressor-like, C-terminal domain"/>
    <property type="match status" value="1"/>
</dbReference>
<dbReference type="InterPro" id="IPR050109">
    <property type="entry name" value="HTH-type_TetR-like_transc_reg"/>
</dbReference>
<dbReference type="AlphaFoldDB" id="A0A1H2KJL3"/>
<dbReference type="PANTHER" id="PTHR30055">
    <property type="entry name" value="HTH-TYPE TRANSCRIPTIONAL REGULATOR RUTR"/>
    <property type="match status" value="1"/>
</dbReference>
<evidence type="ECO:0000259" key="3">
    <source>
        <dbReference type="PROSITE" id="PS50977"/>
    </source>
</evidence>
<reference evidence="4 5" key="1">
    <citation type="submission" date="2016-10" db="EMBL/GenBank/DDBJ databases">
        <authorList>
            <person name="de Groot N.N."/>
        </authorList>
    </citation>
    <scope>NUCLEOTIDE SEQUENCE [LARGE SCALE GENOMIC DNA]</scope>
    <source>
        <strain evidence="4 5">DSM 44215</strain>
    </source>
</reference>